<dbReference type="WBParaSite" id="TMUE_1000002878.1">
    <property type="protein sequence ID" value="TMUE_1000002878.1"/>
    <property type="gene ID" value="WBGene00287429"/>
</dbReference>
<protein>
    <submittedName>
        <fullName evidence="2">Uncharacterized protein</fullName>
    </submittedName>
</protein>
<dbReference type="AlphaFoldDB" id="A0A5S6Q6R8"/>
<organism evidence="1 2">
    <name type="scientific">Trichuris muris</name>
    <name type="common">Mouse whipworm</name>
    <dbReference type="NCBI Taxonomy" id="70415"/>
    <lineage>
        <taxon>Eukaryota</taxon>
        <taxon>Metazoa</taxon>
        <taxon>Ecdysozoa</taxon>
        <taxon>Nematoda</taxon>
        <taxon>Enoplea</taxon>
        <taxon>Dorylaimia</taxon>
        <taxon>Trichinellida</taxon>
        <taxon>Trichuridae</taxon>
        <taxon>Trichuris</taxon>
    </lineage>
</organism>
<dbReference type="PANTHER" id="PTHR28360:SF1">
    <property type="entry name" value="DYNACTIN SUBUNIT 3"/>
    <property type="match status" value="1"/>
</dbReference>
<proteinExistence type="predicted"/>
<evidence type="ECO:0000313" key="1">
    <source>
        <dbReference type="Proteomes" id="UP000046395"/>
    </source>
</evidence>
<evidence type="ECO:0000313" key="2">
    <source>
        <dbReference type="WBParaSite" id="TMUE_1000002878.1"/>
    </source>
</evidence>
<reference evidence="2" key="1">
    <citation type="submission" date="2019-12" db="UniProtKB">
        <authorList>
            <consortium name="WormBaseParasite"/>
        </authorList>
    </citation>
    <scope>IDENTIFICATION</scope>
</reference>
<dbReference type="Proteomes" id="UP000046395">
    <property type="component" value="Unassembled WGS sequence"/>
</dbReference>
<dbReference type="PANTHER" id="PTHR28360">
    <property type="entry name" value="DYNACTIN SUBUNIT 3"/>
    <property type="match status" value="1"/>
</dbReference>
<accession>A0A5S6Q6R8</accession>
<dbReference type="InterPro" id="IPR009991">
    <property type="entry name" value="DCTN3"/>
</dbReference>
<dbReference type="GO" id="GO:0005869">
    <property type="term" value="C:dynactin complex"/>
    <property type="evidence" value="ECO:0007669"/>
    <property type="project" value="InterPro"/>
</dbReference>
<name>A0A5S6Q6R8_TRIMR</name>
<dbReference type="GO" id="GO:0061640">
    <property type="term" value="P:cytoskeleton-dependent cytokinesis"/>
    <property type="evidence" value="ECO:0007669"/>
    <property type="project" value="InterPro"/>
</dbReference>
<dbReference type="Pfam" id="PF07426">
    <property type="entry name" value="Dynactin_p22"/>
    <property type="match status" value="1"/>
</dbReference>
<sequence length="184" mass="21032">MELLDKLEARISRLEKLLQRRKTYKEQETHPSLLRSIAEVADKVSHAAANYKSINQAMGQLQSPLMLMIQNWGIQSMLSTKAKMELINLLEKKMENMAEQLADIERMSSVLDSEHIRNAPSLSDKADAVASSQRVVGFNILEYSSEAERIEHNYLAFVNVTSRCFVHWDEQIAKLEESRLTAPE</sequence>
<keyword evidence="1" id="KW-1185">Reference proteome</keyword>